<protein>
    <recommendedName>
        <fullName evidence="2">C2H2-type domain-containing protein</fullName>
    </recommendedName>
</protein>
<comment type="caution">
    <text evidence="3">The sequence shown here is derived from an EMBL/GenBank/DDBJ whole genome shotgun (WGS) entry which is preliminary data.</text>
</comment>
<evidence type="ECO:0000313" key="4">
    <source>
        <dbReference type="Proteomes" id="UP001217089"/>
    </source>
</evidence>
<evidence type="ECO:0000259" key="2">
    <source>
        <dbReference type="PROSITE" id="PS50157"/>
    </source>
</evidence>
<reference evidence="3 4" key="1">
    <citation type="submission" date="2022-12" db="EMBL/GenBank/DDBJ databases">
        <title>Chromosome-level genome of Tegillarca granosa.</title>
        <authorList>
            <person name="Kim J."/>
        </authorList>
    </citation>
    <scope>NUCLEOTIDE SEQUENCE [LARGE SCALE GENOMIC DNA]</scope>
    <source>
        <strain evidence="3">Teg-2019</strain>
        <tissue evidence="3">Adductor muscle</tissue>
    </source>
</reference>
<dbReference type="Pfam" id="PF00096">
    <property type="entry name" value="zf-C2H2"/>
    <property type="match status" value="1"/>
</dbReference>
<proteinExistence type="predicted"/>
<dbReference type="EMBL" id="JARBDR010000214">
    <property type="protein sequence ID" value="KAJ8319270.1"/>
    <property type="molecule type" value="Genomic_DNA"/>
</dbReference>
<dbReference type="PROSITE" id="PS00028">
    <property type="entry name" value="ZINC_FINGER_C2H2_1"/>
    <property type="match status" value="2"/>
</dbReference>
<dbReference type="SMART" id="SM00355">
    <property type="entry name" value="ZnF_C2H2"/>
    <property type="match status" value="4"/>
</dbReference>
<dbReference type="PANTHER" id="PTHR33206">
    <property type="entry name" value="PROTEIN CBG10425"/>
    <property type="match status" value="1"/>
</dbReference>
<dbReference type="Gene3D" id="3.30.160.60">
    <property type="entry name" value="Classic Zinc Finger"/>
    <property type="match status" value="1"/>
</dbReference>
<dbReference type="Proteomes" id="UP001217089">
    <property type="component" value="Unassembled WGS sequence"/>
</dbReference>
<dbReference type="PROSITE" id="PS50157">
    <property type="entry name" value="ZINC_FINGER_C2H2_2"/>
    <property type="match status" value="3"/>
</dbReference>
<keyword evidence="1" id="KW-0479">Metal-binding</keyword>
<keyword evidence="4" id="KW-1185">Reference proteome</keyword>
<feature type="domain" description="C2H2-type" evidence="2">
    <location>
        <begin position="430"/>
        <end position="457"/>
    </location>
</feature>
<organism evidence="3 4">
    <name type="scientific">Tegillarca granosa</name>
    <name type="common">Malaysian cockle</name>
    <name type="synonym">Anadara granosa</name>
    <dbReference type="NCBI Taxonomy" id="220873"/>
    <lineage>
        <taxon>Eukaryota</taxon>
        <taxon>Metazoa</taxon>
        <taxon>Spiralia</taxon>
        <taxon>Lophotrochozoa</taxon>
        <taxon>Mollusca</taxon>
        <taxon>Bivalvia</taxon>
        <taxon>Autobranchia</taxon>
        <taxon>Pteriomorphia</taxon>
        <taxon>Arcoida</taxon>
        <taxon>Arcoidea</taxon>
        <taxon>Arcidae</taxon>
        <taxon>Tegillarca</taxon>
    </lineage>
</organism>
<name>A0ABQ9FSM0_TEGGR</name>
<keyword evidence="1" id="KW-0863">Zinc-finger</keyword>
<sequence>MYTVANNNSTDLQGEEEIQTVGFRCDQCEKSYKTKDNLTRHMKAKHSGVTFPCTTCGKTFPYVGDRTRHEKTCKPGPKAFDCGKRSCTCFINKEIHSLPKPRKSFRCRKCVEVFDNRHDLWVHGMRQHYQVGGGLQPMPWGPNPAPWENENGTVDEALREVYETAEPIILEEHHPGPVVSNYNFPIDNGISIQQLMQFTEDIYRREQHAFRLNLVFGVILQNRETLSYRYFRPYNNYTVLDTPIYISRKEDLRKLFLRLSRMDITTHLLRNRPDTKWIPVLLTNVVFTIYSTHYPLGSGIVPDYLRNNHAIVPLEVNKQTGQKYDDSLCAFRCLAVHRGFDVKCLEGAAHEYYKQWSNDDITFFQGISFYEFPKFEETFQVNLEVYSLHENEWAESIYKSMGRYTDTMYLNMYEQHLSYIKDFAGYAKKFQCQTCDRHFYRSNDLLKHQVNCTNKTKYVFPCGFFKANESIFEKLEQFGIVVPDTERIFPWFITYDMESMLERVSERNTERLVWTQKHVPISVSICSNVEGYTQPQCIVDPDQEQLTDEFIKALQSIAEEVKHLARAKWGWVLRKLYKVLETMTADETKERDDLDDEVQADKLGNKMNVNAVKTMINQMKIYVTQVPVLGFNSARYDLNLVKQKLARHLKMHESNATFVKFYTHRGIDLLKTAMSAPGIARQMLFKIAKEEGANFSLFSHLDEDLYQTFKDNIVGGPSIIFSRHQEAGKTKIRGGKPCQKIIGFDANALYLWAIDQEMPVGPFIRRKAPHFRPQQGYTVVEMWECDFKEYRRCHPKIEEFITESRPTFYQKHKREVTEHQILEAEFFGALEVDIEVPEKWLTYLSHPTMSPYQYFQEMSPLFCTTDVPYEVIGEHMQQHVTEHNLSTKPRRLLVGGMRGRNMLLATPLLKWYLQHGMKVTKIHQFVEYLPQACFKRFVSDLSEARWLGDAHPDKSIIADTMKLIGNLGYGSLIMDKTKHKDVVYVQDEGPACLLINQPLFRKMECIDAENQYYEAEMAKKYEGDEMVSLCSKTYIVRKMVKDQQTEEETDEFKFSSKETEINKEQMEVDDDINDFEMLELLVELAKESADE</sequence>
<dbReference type="SUPFAM" id="SSF57667">
    <property type="entry name" value="beta-beta-alpha zinc fingers"/>
    <property type="match status" value="1"/>
</dbReference>
<dbReference type="InterPro" id="IPR036236">
    <property type="entry name" value="Znf_C2H2_sf"/>
</dbReference>
<evidence type="ECO:0000313" key="3">
    <source>
        <dbReference type="EMBL" id="KAJ8319270.1"/>
    </source>
</evidence>
<gene>
    <name evidence="3" type="ORF">KUTeg_004361</name>
</gene>
<accession>A0ABQ9FSM0</accession>
<keyword evidence="1" id="KW-0862">Zinc</keyword>
<dbReference type="InterPro" id="IPR013087">
    <property type="entry name" value="Znf_C2H2_type"/>
</dbReference>
<feature type="domain" description="C2H2-type" evidence="2">
    <location>
        <begin position="23"/>
        <end position="48"/>
    </location>
</feature>
<feature type="domain" description="C2H2-type" evidence="2">
    <location>
        <begin position="51"/>
        <end position="79"/>
    </location>
</feature>
<dbReference type="PANTHER" id="PTHR33206:SF1">
    <property type="entry name" value="DNA-DIRECTED DNA POLYMERASE"/>
    <property type="match status" value="1"/>
</dbReference>
<evidence type="ECO:0000256" key="1">
    <source>
        <dbReference type="PROSITE-ProRule" id="PRU00042"/>
    </source>
</evidence>